<evidence type="ECO:0000313" key="2">
    <source>
        <dbReference type="Proteomes" id="UP000030004"/>
    </source>
</evidence>
<dbReference type="RefSeq" id="WP_043746795.1">
    <property type="nucleotide sequence ID" value="NZ_CP051248.1"/>
</dbReference>
<comment type="caution">
    <text evidence="1">The sequence shown here is derived from an EMBL/GenBank/DDBJ whole genome shotgun (WGS) entry which is preliminary data.</text>
</comment>
<name>A0A0A0EGU3_9RHOB</name>
<accession>A0A0A0EGU3</accession>
<dbReference type="eggNOG" id="ENOG5032PTY">
    <property type="taxonomic scope" value="Bacteria"/>
</dbReference>
<gene>
    <name evidence="1" type="ORF">ATO9_06295</name>
</gene>
<protein>
    <recommendedName>
        <fullName evidence="3">Porin domain-containing protein</fullName>
    </recommendedName>
</protein>
<dbReference type="Proteomes" id="UP000030004">
    <property type="component" value="Unassembled WGS sequence"/>
</dbReference>
<proteinExistence type="predicted"/>
<sequence>MWKAAIIWICLAGTAFAGPWPRGKGNHFISASLAYDIGGSGVSPSYYHEMGLSPRTTLILEYSKAFSGGDRVIARLSRSFELDRLNLLVGLTAGAGHVSGDAAGVLGLSAGRDITLLGMSGWASGAVIAEATKAEIVGKGELTLGINARNGAKYYAQVSGTTYLNPAPTISIVRPLWWSPPITYTITRYPPEVRLGLNAAIPIAKKTWLDVGLSRGVQEGGSTRIKLGLWRQF</sequence>
<evidence type="ECO:0008006" key="3">
    <source>
        <dbReference type="Google" id="ProtNLM"/>
    </source>
</evidence>
<evidence type="ECO:0000313" key="1">
    <source>
        <dbReference type="EMBL" id="KGM49624.1"/>
    </source>
</evidence>
<reference evidence="1 2" key="1">
    <citation type="journal article" date="2015" name="Antonie Van Leeuwenhoek">
        <title>Pseudooceanicola atlanticus gen. nov. sp. nov., isolated from surface seawater of the Atlantic Ocean and reclassification of Oceanicola batsensis, Oceanicola marinus, Oceanicola nitratireducens, Oceanicola nanhaiensis, Oceanicola antarcticus and Oceanicola flagellatus, as Pseudooceanicola batsensis comb. nov., Pseudooceanicola marinus comb. nov., Pseudooceanicola nitratireducens comb. nov., Pseudooceanicola nanhaiensis comb. nov., Pseudooceanicola antarcticus comb. nov., and Pseudooceanicola flagellatus comb. nov.</title>
        <authorList>
            <person name="Lai Q."/>
            <person name="Li G."/>
            <person name="Liu X."/>
            <person name="Du Y."/>
            <person name="Sun F."/>
            <person name="Shao Z."/>
        </authorList>
    </citation>
    <scope>NUCLEOTIDE SEQUENCE [LARGE SCALE GENOMIC DNA]</scope>
    <source>
        <strain evidence="1 2">22II-s11g</strain>
    </source>
</reference>
<dbReference type="EMBL" id="AQQX01000002">
    <property type="protein sequence ID" value="KGM49624.1"/>
    <property type="molecule type" value="Genomic_DNA"/>
</dbReference>
<organism evidence="1 2">
    <name type="scientific">Pseudooceanicola atlanticus</name>
    <dbReference type="NCBI Taxonomy" id="1461694"/>
    <lineage>
        <taxon>Bacteria</taxon>
        <taxon>Pseudomonadati</taxon>
        <taxon>Pseudomonadota</taxon>
        <taxon>Alphaproteobacteria</taxon>
        <taxon>Rhodobacterales</taxon>
        <taxon>Paracoccaceae</taxon>
        <taxon>Pseudooceanicola</taxon>
    </lineage>
</organism>
<keyword evidence="2" id="KW-1185">Reference proteome</keyword>
<dbReference type="AlphaFoldDB" id="A0A0A0EGU3"/>